<dbReference type="InterPro" id="IPR059104">
    <property type="entry name" value="Beta-prop_EIPR1-like"/>
</dbReference>
<dbReference type="EMBL" id="CP014242">
    <property type="protein sequence ID" value="AMD18982.1"/>
    <property type="molecule type" value="Genomic_DNA"/>
</dbReference>
<evidence type="ECO:0000256" key="2">
    <source>
        <dbReference type="ARBA" id="ARBA00004514"/>
    </source>
</evidence>
<dbReference type="AlphaFoldDB" id="A0A109UXJ5"/>
<dbReference type="GO" id="GO:0016558">
    <property type="term" value="P:protein import into peroxisome matrix"/>
    <property type="evidence" value="ECO:0007669"/>
    <property type="project" value="InterPro"/>
</dbReference>
<feature type="repeat" description="WD" evidence="11">
    <location>
        <begin position="275"/>
        <end position="307"/>
    </location>
</feature>
<sequence length="374" mass="42077">MLSYHMNGYSGYGIQYSPFFDDTLAVATGSNFGLVGNGKLFILRIAANGQIAESNSFLTIDGLFDVAWNELNENQVLTAQGDGSLRLFDVNLQKYPVAIFKEHQREVFSCSWNLLHKQTFLSSSWDGTVKVWSPSRQQSLNTLIPYSTNSTHICDQNVLKNEIPMSKQLMQQNRSTSNRDCIYQALYSPHDPNIVISCSGNSYVSIFDIRQPAQTSQQQFIAHKGLEALSCDFNKYRPYVIATGGVDKMVKTWDLRMIRQSLLNSRSSPVTTNEMQGHSLAVRKVAWSPHHSNKLLSTSYDMTCRVWHDLSDGPNGQYSGKTNNSDPQRGCRMIFSKHTEFVFGADWSLWGEPGYVATAGWDGHVYAWYALAGQ</sequence>
<dbReference type="InterPro" id="IPR044536">
    <property type="entry name" value="PEX7"/>
</dbReference>
<reference evidence="13 14" key="1">
    <citation type="submission" date="2016-01" db="EMBL/GenBank/DDBJ databases">
        <title>Genome sequence of the yeast Holleya sinecauda.</title>
        <authorList>
            <person name="Dietrich F.S."/>
        </authorList>
    </citation>
    <scope>NUCLEOTIDE SEQUENCE [LARGE SCALE GENOMIC DNA]</scope>
    <source>
        <strain evidence="13 14">ATCC 58844</strain>
    </source>
</reference>
<dbReference type="Pfam" id="PF00400">
    <property type="entry name" value="WD40"/>
    <property type="match status" value="1"/>
</dbReference>
<evidence type="ECO:0000256" key="8">
    <source>
        <dbReference type="ARBA" id="ARBA00023140"/>
    </source>
</evidence>
<dbReference type="SUPFAM" id="SSF50978">
    <property type="entry name" value="WD40 repeat-like"/>
    <property type="match status" value="1"/>
</dbReference>
<keyword evidence="5 11" id="KW-0853">WD repeat</keyword>
<evidence type="ECO:0000313" key="14">
    <source>
        <dbReference type="Proteomes" id="UP000243052"/>
    </source>
</evidence>
<evidence type="ECO:0000256" key="11">
    <source>
        <dbReference type="PROSITE-ProRule" id="PRU00221"/>
    </source>
</evidence>
<feature type="repeat" description="WD" evidence="11">
    <location>
        <begin position="100"/>
        <end position="142"/>
    </location>
</feature>
<dbReference type="InterPro" id="IPR015943">
    <property type="entry name" value="WD40/YVTN_repeat-like_dom_sf"/>
</dbReference>
<feature type="domain" description="EIPR1-like beta-propeller" evidence="12">
    <location>
        <begin position="153"/>
        <end position="307"/>
    </location>
</feature>
<proteinExistence type="inferred from homology"/>
<dbReference type="RefSeq" id="XP_017985978.1">
    <property type="nucleotide sequence ID" value="XM_018130489.1"/>
</dbReference>
<gene>
    <name evidence="13" type="ORF">AW171_hschr2513</name>
</gene>
<keyword evidence="3" id="KW-0813">Transport</keyword>
<keyword evidence="4" id="KW-0963">Cytoplasm</keyword>
<dbReference type="GO" id="GO:0005053">
    <property type="term" value="F:peroxisome matrix targeting signal-2 binding"/>
    <property type="evidence" value="ECO:0007669"/>
    <property type="project" value="InterPro"/>
</dbReference>
<keyword evidence="6" id="KW-0677">Repeat</keyword>
<dbReference type="InterPro" id="IPR001680">
    <property type="entry name" value="WD40_rpt"/>
</dbReference>
<comment type="subcellular location">
    <subcellularLocation>
        <location evidence="2">Cytoplasm</location>
        <location evidence="2">Cytosol</location>
    </subcellularLocation>
    <subcellularLocation>
        <location evidence="1">Peroxisome matrix</location>
    </subcellularLocation>
</comment>
<dbReference type="PANTHER" id="PTHR46027:SF1">
    <property type="entry name" value="PEROXISOMAL TARGETING SIGNAL 2 RECEPTOR"/>
    <property type="match status" value="1"/>
</dbReference>
<accession>A0A109UXJ5</accession>
<dbReference type="PROSITE" id="PS50082">
    <property type="entry name" value="WD_REPEATS_2"/>
    <property type="match status" value="2"/>
</dbReference>
<evidence type="ECO:0000256" key="10">
    <source>
        <dbReference type="ARBA" id="ARBA00032565"/>
    </source>
</evidence>
<dbReference type="SMART" id="SM00320">
    <property type="entry name" value="WD40"/>
    <property type="match status" value="6"/>
</dbReference>
<dbReference type="GeneID" id="28722182"/>
<dbReference type="PANTHER" id="PTHR46027">
    <property type="entry name" value="PEROXISOMAL TARGETING SIGNAL 2 RECEPTOR"/>
    <property type="match status" value="1"/>
</dbReference>
<evidence type="ECO:0000256" key="1">
    <source>
        <dbReference type="ARBA" id="ARBA00004253"/>
    </source>
</evidence>
<evidence type="ECO:0000259" key="12">
    <source>
        <dbReference type="Pfam" id="PF23609"/>
    </source>
</evidence>
<comment type="similarity">
    <text evidence="9">Belongs to the WD repeat peroxin-7 family.</text>
</comment>
<keyword evidence="14" id="KW-1185">Reference proteome</keyword>
<evidence type="ECO:0000256" key="7">
    <source>
        <dbReference type="ARBA" id="ARBA00022927"/>
    </source>
</evidence>
<dbReference type="GO" id="GO:0005782">
    <property type="term" value="C:peroxisomal matrix"/>
    <property type="evidence" value="ECO:0007669"/>
    <property type="project" value="UniProtKB-SubCell"/>
</dbReference>
<evidence type="ECO:0000256" key="6">
    <source>
        <dbReference type="ARBA" id="ARBA00022737"/>
    </source>
</evidence>
<dbReference type="Proteomes" id="UP000243052">
    <property type="component" value="Chromosome ii"/>
</dbReference>
<name>A0A109UXJ5_9SACH</name>
<organism evidence="13 14">
    <name type="scientific">Eremothecium sinecaudum</name>
    <dbReference type="NCBI Taxonomy" id="45286"/>
    <lineage>
        <taxon>Eukaryota</taxon>
        <taxon>Fungi</taxon>
        <taxon>Dikarya</taxon>
        <taxon>Ascomycota</taxon>
        <taxon>Saccharomycotina</taxon>
        <taxon>Saccharomycetes</taxon>
        <taxon>Saccharomycetales</taxon>
        <taxon>Saccharomycetaceae</taxon>
        <taxon>Eremothecium</taxon>
    </lineage>
</organism>
<dbReference type="Gene3D" id="2.130.10.10">
    <property type="entry name" value="YVTN repeat-like/Quinoprotein amine dehydrogenase"/>
    <property type="match status" value="1"/>
</dbReference>
<evidence type="ECO:0000256" key="5">
    <source>
        <dbReference type="ARBA" id="ARBA00022574"/>
    </source>
</evidence>
<dbReference type="GO" id="GO:0005829">
    <property type="term" value="C:cytosol"/>
    <property type="evidence" value="ECO:0007669"/>
    <property type="project" value="UniProtKB-SubCell"/>
</dbReference>
<dbReference type="InterPro" id="IPR036322">
    <property type="entry name" value="WD40_repeat_dom_sf"/>
</dbReference>
<dbReference type="PROSITE" id="PS50294">
    <property type="entry name" value="WD_REPEATS_REGION"/>
    <property type="match status" value="1"/>
</dbReference>
<evidence type="ECO:0000313" key="13">
    <source>
        <dbReference type="EMBL" id="AMD18982.1"/>
    </source>
</evidence>
<dbReference type="OrthoDB" id="273771at2759"/>
<keyword evidence="7" id="KW-0653">Protein transport</keyword>
<keyword evidence="8" id="KW-0576">Peroxisome</keyword>
<evidence type="ECO:0000256" key="9">
    <source>
        <dbReference type="ARBA" id="ARBA00024017"/>
    </source>
</evidence>
<evidence type="ECO:0000256" key="4">
    <source>
        <dbReference type="ARBA" id="ARBA00022490"/>
    </source>
</evidence>
<dbReference type="Pfam" id="PF23609">
    <property type="entry name" value="Beta-prop_EIPR1"/>
    <property type="match status" value="1"/>
</dbReference>
<evidence type="ECO:0000256" key="3">
    <source>
        <dbReference type="ARBA" id="ARBA00022448"/>
    </source>
</evidence>
<dbReference type="STRING" id="45286.A0A109UXJ5"/>
<protein>
    <recommendedName>
        <fullName evidence="10">Peroxin-7</fullName>
    </recommendedName>
</protein>